<evidence type="ECO:0000256" key="2">
    <source>
        <dbReference type="ARBA" id="ARBA00023043"/>
    </source>
</evidence>
<accession>A0A9P8UE17</accession>
<dbReference type="Proteomes" id="UP000758603">
    <property type="component" value="Unassembled WGS sequence"/>
</dbReference>
<gene>
    <name evidence="4" type="ORF">BKA67DRAFT_540014</name>
</gene>
<dbReference type="InterPro" id="IPR002110">
    <property type="entry name" value="Ankyrin_rpt"/>
</dbReference>
<protein>
    <submittedName>
        <fullName evidence="4">Ankyrin repeat-containing domain protein</fullName>
    </submittedName>
</protein>
<evidence type="ECO:0000256" key="1">
    <source>
        <dbReference type="ARBA" id="ARBA00022737"/>
    </source>
</evidence>
<keyword evidence="1" id="KW-0677">Repeat</keyword>
<evidence type="ECO:0000256" key="3">
    <source>
        <dbReference type="PROSITE-ProRule" id="PRU00023"/>
    </source>
</evidence>
<feature type="repeat" description="ANK" evidence="3">
    <location>
        <begin position="86"/>
        <end position="118"/>
    </location>
</feature>
<dbReference type="Gene3D" id="1.25.40.20">
    <property type="entry name" value="Ankyrin repeat-containing domain"/>
    <property type="match status" value="1"/>
</dbReference>
<organism evidence="4 5">
    <name type="scientific">Truncatella angustata</name>
    <dbReference type="NCBI Taxonomy" id="152316"/>
    <lineage>
        <taxon>Eukaryota</taxon>
        <taxon>Fungi</taxon>
        <taxon>Dikarya</taxon>
        <taxon>Ascomycota</taxon>
        <taxon>Pezizomycotina</taxon>
        <taxon>Sordariomycetes</taxon>
        <taxon>Xylariomycetidae</taxon>
        <taxon>Amphisphaeriales</taxon>
        <taxon>Sporocadaceae</taxon>
        <taxon>Truncatella</taxon>
    </lineage>
</organism>
<evidence type="ECO:0000313" key="4">
    <source>
        <dbReference type="EMBL" id="KAH6648204.1"/>
    </source>
</evidence>
<name>A0A9P8UE17_9PEZI</name>
<dbReference type="GO" id="GO:0005737">
    <property type="term" value="C:cytoplasm"/>
    <property type="evidence" value="ECO:0007669"/>
    <property type="project" value="TreeGrafter"/>
</dbReference>
<dbReference type="GeneID" id="70129611"/>
<dbReference type="PROSITE" id="PS50297">
    <property type="entry name" value="ANK_REP_REGION"/>
    <property type="match status" value="1"/>
</dbReference>
<dbReference type="Pfam" id="PF00023">
    <property type="entry name" value="Ank"/>
    <property type="match status" value="1"/>
</dbReference>
<keyword evidence="5" id="KW-1185">Reference proteome</keyword>
<keyword evidence="2 3" id="KW-0040">ANK repeat</keyword>
<dbReference type="PANTHER" id="PTHR24198:SF165">
    <property type="entry name" value="ANKYRIN REPEAT-CONTAINING PROTEIN-RELATED"/>
    <property type="match status" value="1"/>
</dbReference>
<dbReference type="EMBL" id="JAGPXC010000008">
    <property type="protein sequence ID" value="KAH6648204.1"/>
    <property type="molecule type" value="Genomic_DNA"/>
</dbReference>
<dbReference type="RefSeq" id="XP_045954716.1">
    <property type="nucleotide sequence ID" value="XM_046100719.1"/>
</dbReference>
<sequence length="146" mass="15594">MLLDIGAKLIVGTAGPPDYPQVELVLAAENGHDDVVQLLDNGAQVNDAGANRSTSLNLATAAACGAIDVLQMLLNEGVEIDVENDDGRTPLFVAVETGNEATVDFSLERGANTNKKDKDGHKPLYFAVWKEHDHRAKLLLDSMTAQ</sequence>
<dbReference type="InterPro" id="IPR036770">
    <property type="entry name" value="Ankyrin_rpt-contain_sf"/>
</dbReference>
<dbReference type="Pfam" id="PF12796">
    <property type="entry name" value="Ank_2"/>
    <property type="match status" value="1"/>
</dbReference>
<dbReference type="AlphaFoldDB" id="A0A9P8UE17"/>
<proteinExistence type="predicted"/>
<dbReference type="OrthoDB" id="426293at2759"/>
<reference evidence="4" key="1">
    <citation type="journal article" date="2021" name="Nat. Commun.">
        <title>Genetic determinants of endophytism in the Arabidopsis root mycobiome.</title>
        <authorList>
            <person name="Mesny F."/>
            <person name="Miyauchi S."/>
            <person name="Thiergart T."/>
            <person name="Pickel B."/>
            <person name="Atanasova L."/>
            <person name="Karlsson M."/>
            <person name="Huettel B."/>
            <person name="Barry K.W."/>
            <person name="Haridas S."/>
            <person name="Chen C."/>
            <person name="Bauer D."/>
            <person name="Andreopoulos W."/>
            <person name="Pangilinan J."/>
            <person name="LaButti K."/>
            <person name="Riley R."/>
            <person name="Lipzen A."/>
            <person name="Clum A."/>
            <person name="Drula E."/>
            <person name="Henrissat B."/>
            <person name="Kohler A."/>
            <person name="Grigoriev I.V."/>
            <person name="Martin F.M."/>
            <person name="Hacquard S."/>
        </authorList>
    </citation>
    <scope>NUCLEOTIDE SEQUENCE</scope>
    <source>
        <strain evidence="4">MPI-SDFR-AT-0073</strain>
    </source>
</reference>
<dbReference type="SMART" id="SM00248">
    <property type="entry name" value="ANK"/>
    <property type="match status" value="3"/>
</dbReference>
<comment type="caution">
    <text evidence="4">The sequence shown here is derived from an EMBL/GenBank/DDBJ whole genome shotgun (WGS) entry which is preliminary data.</text>
</comment>
<dbReference type="PROSITE" id="PS50088">
    <property type="entry name" value="ANK_REPEAT"/>
    <property type="match status" value="1"/>
</dbReference>
<evidence type="ECO:0000313" key="5">
    <source>
        <dbReference type="Proteomes" id="UP000758603"/>
    </source>
</evidence>
<dbReference type="PANTHER" id="PTHR24198">
    <property type="entry name" value="ANKYRIN REPEAT AND PROTEIN KINASE DOMAIN-CONTAINING PROTEIN"/>
    <property type="match status" value="1"/>
</dbReference>
<dbReference type="SUPFAM" id="SSF48403">
    <property type="entry name" value="Ankyrin repeat"/>
    <property type="match status" value="1"/>
</dbReference>